<comment type="subcellular location">
    <subcellularLocation>
        <location evidence="1">Membrane</location>
        <topology evidence="1">Single-pass membrane protein</topology>
    </subcellularLocation>
</comment>
<dbReference type="STRING" id="68895.RR42_m0826"/>
<evidence type="ECO:0000256" key="2">
    <source>
        <dbReference type="ARBA" id="ARBA00022692"/>
    </source>
</evidence>
<keyword evidence="4" id="KW-0472">Membrane</keyword>
<dbReference type="GO" id="GO:0006417">
    <property type="term" value="P:regulation of translation"/>
    <property type="evidence" value="ECO:0007669"/>
    <property type="project" value="TreeGrafter"/>
</dbReference>
<keyword evidence="8" id="KW-1185">Reference proteome</keyword>
<dbReference type="AlphaFoldDB" id="A0A0C4Y5S8"/>
<sequence length="293" mass="31236">MNCNDARLLLQASADGELGAGDALRLEQHLAQCTACTAQLAHLRELRTVLRAHAPYHRAGPALRARLTAALDAAQATPAPQAAGSGAAAAPAGNGGAWWQRMRRYFEWGPAANAAMAALTVATLGFGMVQYALSDGSGPTVEGEMVSSHVRALISGHSIDVASSDRHTVKPWFNGRIDYAPSVRELAPQGFPLVGGRLDYVHGRTVAVLVYRRNQHPIDVFVLPSRTTDKPDGKPAASPGRSQAPPQIEARQGYELAIWESDGMRYAAITDASADDLLRFTQAWRAAGDNRAP</sequence>
<evidence type="ECO:0000256" key="1">
    <source>
        <dbReference type="ARBA" id="ARBA00004167"/>
    </source>
</evidence>
<dbReference type="GO" id="GO:0016020">
    <property type="term" value="C:membrane"/>
    <property type="evidence" value="ECO:0007669"/>
    <property type="project" value="UniProtKB-SubCell"/>
</dbReference>
<keyword evidence="2 7" id="KW-0812">Transmembrane</keyword>
<dbReference type="PANTHER" id="PTHR37461">
    <property type="entry name" value="ANTI-SIGMA-K FACTOR RSKA"/>
    <property type="match status" value="1"/>
</dbReference>
<keyword evidence="3" id="KW-1133">Transmembrane helix</keyword>
<evidence type="ECO:0000259" key="6">
    <source>
        <dbReference type="Pfam" id="PF13490"/>
    </source>
</evidence>
<protein>
    <submittedName>
        <fullName evidence="7">Putative transmembrane protein</fullName>
    </submittedName>
</protein>
<evidence type="ECO:0000256" key="5">
    <source>
        <dbReference type="SAM" id="MobiDB-lite"/>
    </source>
</evidence>
<dbReference type="Pfam" id="PF13490">
    <property type="entry name" value="zf-HC2"/>
    <property type="match status" value="1"/>
</dbReference>
<dbReference type="InterPro" id="IPR027383">
    <property type="entry name" value="Znf_put"/>
</dbReference>
<feature type="region of interest" description="Disordered" evidence="5">
    <location>
        <begin position="224"/>
        <end position="249"/>
    </location>
</feature>
<dbReference type="GO" id="GO:0016989">
    <property type="term" value="F:sigma factor antagonist activity"/>
    <property type="evidence" value="ECO:0007669"/>
    <property type="project" value="TreeGrafter"/>
</dbReference>
<evidence type="ECO:0000313" key="7">
    <source>
        <dbReference type="EMBL" id="AJG18238.1"/>
    </source>
</evidence>
<dbReference type="PANTHER" id="PTHR37461:SF1">
    <property type="entry name" value="ANTI-SIGMA-K FACTOR RSKA"/>
    <property type="match status" value="1"/>
</dbReference>
<dbReference type="EMBL" id="CP010536">
    <property type="protein sequence ID" value="AJG18238.1"/>
    <property type="molecule type" value="Genomic_DNA"/>
</dbReference>
<dbReference type="Proteomes" id="UP000031843">
    <property type="component" value="Chromosome main"/>
</dbReference>
<evidence type="ECO:0000256" key="4">
    <source>
        <dbReference type="ARBA" id="ARBA00023136"/>
    </source>
</evidence>
<name>A0A0C4Y5S8_9BURK</name>
<dbReference type="Gene3D" id="1.10.10.1320">
    <property type="entry name" value="Anti-sigma factor, zinc-finger domain"/>
    <property type="match status" value="1"/>
</dbReference>
<dbReference type="InterPro" id="IPR041916">
    <property type="entry name" value="Anti_sigma_zinc_sf"/>
</dbReference>
<proteinExistence type="predicted"/>
<reference evidence="7 8" key="1">
    <citation type="journal article" date="2015" name="Genome Announc.">
        <title>Complete Genome Sequence of Cupriavidus basilensis 4G11, Isolated from the Oak Ridge Field Research Center Site.</title>
        <authorList>
            <person name="Ray J."/>
            <person name="Waters R.J."/>
            <person name="Skerker J.M."/>
            <person name="Kuehl J.V."/>
            <person name="Price M.N."/>
            <person name="Huang J."/>
            <person name="Chakraborty R."/>
            <person name="Arkin A.P."/>
            <person name="Deutschbauer A."/>
        </authorList>
    </citation>
    <scope>NUCLEOTIDE SEQUENCE [LARGE SCALE GENOMIC DNA]</scope>
    <source>
        <strain evidence="7">4G11</strain>
    </source>
</reference>
<feature type="domain" description="Putative zinc-finger" evidence="6">
    <location>
        <begin position="3"/>
        <end position="36"/>
    </location>
</feature>
<gene>
    <name evidence="7" type="ORF">RR42_m0826</name>
</gene>
<evidence type="ECO:0000256" key="3">
    <source>
        <dbReference type="ARBA" id="ARBA00022989"/>
    </source>
</evidence>
<evidence type="ECO:0000313" key="8">
    <source>
        <dbReference type="Proteomes" id="UP000031843"/>
    </source>
</evidence>
<dbReference type="InterPro" id="IPR051474">
    <property type="entry name" value="Anti-sigma-K/W_factor"/>
</dbReference>
<organism evidence="7 8">
    <name type="scientific">Cupriavidus basilensis</name>
    <dbReference type="NCBI Taxonomy" id="68895"/>
    <lineage>
        <taxon>Bacteria</taxon>
        <taxon>Pseudomonadati</taxon>
        <taxon>Pseudomonadota</taxon>
        <taxon>Betaproteobacteria</taxon>
        <taxon>Burkholderiales</taxon>
        <taxon>Burkholderiaceae</taxon>
        <taxon>Cupriavidus</taxon>
    </lineage>
</organism>
<dbReference type="KEGG" id="cbw:RR42_m0826"/>
<accession>A0A0C4Y5S8</accession>
<dbReference type="RefSeq" id="WP_043344314.1">
    <property type="nucleotide sequence ID" value="NZ_CP010536.1"/>
</dbReference>
<dbReference type="OrthoDB" id="191790at2"/>